<dbReference type="InterPro" id="IPR018247">
    <property type="entry name" value="EF_Hand_1_Ca_BS"/>
</dbReference>
<evidence type="ECO:0000256" key="1">
    <source>
        <dbReference type="SAM" id="SignalP"/>
    </source>
</evidence>
<sequence>MKTTPVLALLALAAGPALAQPAGLPPGDCYPPAAVAPPPTAALPAPAIAEPPTLPPVVVVKPAPSPVRPMMSDDAKFATLDTSGNGALDRGEVSANSELVTRFGSLDKNHDGKLSRMEYGLRNVDPAGGR</sequence>
<name>A0A2S5TC73_9GAMM</name>
<keyword evidence="1" id="KW-0732">Signal</keyword>
<evidence type="ECO:0008006" key="4">
    <source>
        <dbReference type="Google" id="ProtNLM"/>
    </source>
</evidence>
<dbReference type="AlphaFoldDB" id="A0A2S5TC73"/>
<dbReference type="PROSITE" id="PS00018">
    <property type="entry name" value="EF_HAND_1"/>
    <property type="match status" value="1"/>
</dbReference>
<evidence type="ECO:0000313" key="3">
    <source>
        <dbReference type="Proteomes" id="UP000238220"/>
    </source>
</evidence>
<feature type="signal peptide" evidence="1">
    <location>
        <begin position="1"/>
        <end position="19"/>
    </location>
</feature>
<proteinExistence type="predicted"/>
<dbReference type="SUPFAM" id="SSF47473">
    <property type="entry name" value="EF-hand"/>
    <property type="match status" value="1"/>
</dbReference>
<dbReference type="Gene3D" id="1.10.238.10">
    <property type="entry name" value="EF-hand"/>
    <property type="match status" value="1"/>
</dbReference>
<dbReference type="EMBL" id="PSNW01000011">
    <property type="protein sequence ID" value="PPE72556.1"/>
    <property type="molecule type" value="Genomic_DNA"/>
</dbReference>
<dbReference type="Proteomes" id="UP000238220">
    <property type="component" value="Unassembled WGS sequence"/>
</dbReference>
<feature type="chain" id="PRO_5015764322" description="EF-hand domain-containing protein" evidence="1">
    <location>
        <begin position="20"/>
        <end position="130"/>
    </location>
</feature>
<organism evidence="2 3">
    <name type="scientific">Solimonas fluminis</name>
    <dbReference type="NCBI Taxonomy" id="2086571"/>
    <lineage>
        <taxon>Bacteria</taxon>
        <taxon>Pseudomonadati</taxon>
        <taxon>Pseudomonadota</taxon>
        <taxon>Gammaproteobacteria</taxon>
        <taxon>Nevskiales</taxon>
        <taxon>Nevskiaceae</taxon>
        <taxon>Solimonas</taxon>
    </lineage>
</organism>
<dbReference type="RefSeq" id="WP_104231642.1">
    <property type="nucleotide sequence ID" value="NZ_PSNW01000011.1"/>
</dbReference>
<accession>A0A2S5TC73</accession>
<reference evidence="2 3" key="1">
    <citation type="submission" date="2018-02" db="EMBL/GenBank/DDBJ databases">
        <title>Genome sequencing of Solimonas sp. HR-BB.</title>
        <authorList>
            <person name="Lee Y."/>
            <person name="Jeon C.O."/>
        </authorList>
    </citation>
    <scope>NUCLEOTIDE SEQUENCE [LARGE SCALE GENOMIC DNA]</scope>
    <source>
        <strain evidence="2 3">HR-BB</strain>
    </source>
</reference>
<dbReference type="OrthoDB" id="6025648at2"/>
<protein>
    <recommendedName>
        <fullName evidence="4">EF-hand domain-containing protein</fullName>
    </recommendedName>
</protein>
<gene>
    <name evidence="2" type="ORF">C3942_17405</name>
</gene>
<comment type="caution">
    <text evidence="2">The sequence shown here is derived from an EMBL/GenBank/DDBJ whole genome shotgun (WGS) entry which is preliminary data.</text>
</comment>
<dbReference type="InterPro" id="IPR011992">
    <property type="entry name" value="EF-hand-dom_pair"/>
</dbReference>
<keyword evidence="3" id="KW-1185">Reference proteome</keyword>
<evidence type="ECO:0000313" key="2">
    <source>
        <dbReference type="EMBL" id="PPE72556.1"/>
    </source>
</evidence>